<dbReference type="AlphaFoldDB" id="A0A6S6QRV8"/>
<dbReference type="Proteomes" id="UP000515317">
    <property type="component" value="Chromosome"/>
</dbReference>
<dbReference type="KEGG" id="tso:IZ6_07470"/>
<evidence type="ECO:0000313" key="2">
    <source>
        <dbReference type="Proteomes" id="UP000515317"/>
    </source>
</evidence>
<proteinExistence type="predicted"/>
<gene>
    <name evidence="1" type="ORF">IZ6_07470</name>
</gene>
<keyword evidence="2" id="KW-1185">Reference proteome</keyword>
<dbReference type="RefSeq" id="WP_222876674.1">
    <property type="nucleotide sequence ID" value="NZ_AP023361.1"/>
</dbReference>
<dbReference type="EMBL" id="AP023361">
    <property type="protein sequence ID" value="BCJ90012.1"/>
    <property type="molecule type" value="Genomic_DNA"/>
</dbReference>
<accession>A0A6S6QRV8</accession>
<organism evidence="1 2">
    <name type="scientific">Terrihabitans soli</name>
    <dbReference type="NCBI Taxonomy" id="708113"/>
    <lineage>
        <taxon>Bacteria</taxon>
        <taxon>Pseudomonadati</taxon>
        <taxon>Pseudomonadota</taxon>
        <taxon>Alphaproteobacteria</taxon>
        <taxon>Hyphomicrobiales</taxon>
        <taxon>Terrihabitans</taxon>
    </lineage>
</organism>
<protein>
    <submittedName>
        <fullName evidence="1">Uncharacterized protein</fullName>
    </submittedName>
</protein>
<name>A0A6S6QRV8_9HYPH</name>
<evidence type="ECO:0000313" key="1">
    <source>
        <dbReference type="EMBL" id="BCJ90012.1"/>
    </source>
</evidence>
<sequence length="103" mass="11571">MIAAVTAQRAFRTEFPDFPEADLPELPPGFTDESWRNDTCPSFHNAAARLTLYCDYADPASRDHPEVPRYSLYETDEDGCLTGTEIVSTDDWTIILAKIEARA</sequence>
<reference evidence="1 2" key="1">
    <citation type="submission" date="2020-08" db="EMBL/GenBank/DDBJ databases">
        <title>Genome sequence of Rhizobiales bacterium strain IZ6.</title>
        <authorList>
            <person name="Nakai R."/>
            <person name="Naganuma T."/>
        </authorList>
    </citation>
    <scope>NUCLEOTIDE SEQUENCE [LARGE SCALE GENOMIC DNA]</scope>
    <source>
        <strain evidence="1 2">IZ6</strain>
    </source>
</reference>